<name>A0AAN7WP42_9SACH</name>
<organism evidence="2 3">
    <name type="scientific">Arxiozyma heterogenica</name>
    <dbReference type="NCBI Taxonomy" id="278026"/>
    <lineage>
        <taxon>Eukaryota</taxon>
        <taxon>Fungi</taxon>
        <taxon>Dikarya</taxon>
        <taxon>Ascomycota</taxon>
        <taxon>Saccharomycotina</taxon>
        <taxon>Saccharomycetes</taxon>
        <taxon>Saccharomycetales</taxon>
        <taxon>Saccharomycetaceae</taxon>
        <taxon>Arxiozyma</taxon>
    </lineage>
</organism>
<proteinExistence type="predicted"/>
<gene>
    <name evidence="2" type="ORF">RI543_001520</name>
</gene>
<evidence type="ECO:0000313" key="3">
    <source>
        <dbReference type="Proteomes" id="UP001306508"/>
    </source>
</evidence>
<evidence type="ECO:0000256" key="1">
    <source>
        <dbReference type="SAM" id="MobiDB-lite"/>
    </source>
</evidence>
<sequence>MDAVFYDPFLYRVNLQNISKESKNFKNEPNNLSNMADIAKSSNNGSESRKLSESNVKNLN</sequence>
<feature type="region of interest" description="Disordered" evidence="1">
    <location>
        <begin position="23"/>
        <end position="60"/>
    </location>
</feature>
<protein>
    <submittedName>
        <fullName evidence="2">Uncharacterized protein</fullName>
    </submittedName>
</protein>
<comment type="caution">
    <text evidence="2">The sequence shown here is derived from an EMBL/GenBank/DDBJ whole genome shotgun (WGS) entry which is preliminary data.</text>
</comment>
<accession>A0AAN7WP42</accession>
<dbReference type="EMBL" id="JAWIZZ010000038">
    <property type="protein sequence ID" value="KAK5781128.1"/>
    <property type="molecule type" value="Genomic_DNA"/>
</dbReference>
<dbReference type="Proteomes" id="UP001306508">
    <property type="component" value="Unassembled WGS sequence"/>
</dbReference>
<dbReference type="AlphaFoldDB" id="A0AAN7WP42"/>
<reference evidence="3" key="1">
    <citation type="submission" date="2023-07" db="EMBL/GenBank/DDBJ databases">
        <title>A draft genome of Kazachstania heterogenica Y-27499.</title>
        <authorList>
            <person name="Donic C."/>
            <person name="Kralova J.S."/>
            <person name="Fidel L."/>
            <person name="Ben-Dor S."/>
            <person name="Jung S."/>
        </authorList>
    </citation>
    <scope>NUCLEOTIDE SEQUENCE [LARGE SCALE GENOMIC DNA]</scope>
    <source>
        <strain evidence="3">Y27499</strain>
    </source>
</reference>
<evidence type="ECO:0000313" key="2">
    <source>
        <dbReference type="EMBL" id="KAK5781128.1"/>
    </source>
</evidence>
<feature type="compositionally biased region" description="Polar residues" evidence="1">
    <location>
        <begin position="27"/>
        <end position="46"/>
    </location>
</feature>
<keyword evidence="3" id="KW-1185">Reference proteome</keyword>